<evidence type="ECO:0000313" key="2">
    <source>
        <dbReference type="EMBL" id="KAK6308221.1"/>
    </source>
</evidence>
<comment type="caution">
    <text evidence="2">The sequence shown here is derived from an EMBL/GenBank/DDBJ whole genome shotgun (WGS) entry which is preliminary data.</text>
</comment>
<reference evidence="2 3" key="1">
    <citation type="submission" date="2021-04" db="EMBL/GenBank/DDBJ databases">
        <authorList>
            <person name="De Guttry C."/>
            <person name="Zahm M."/>
            <person name="Klopp C."/>
            <person name="Cabau C."/>
            <person name="Louis A."/>
            <person name="Berthelot C."/>
            <person name="Parey E."/>
            <person name="Roest Crollius H."/>
            <person name="Montfort J."/>
            <person name="Robinson-Rechavi M."/>
            <person name="Bucao C."/>
            <person name="Bouchez O."/>
            <person name="Gislard M."/>
            <person name="Lluch J."/>
            <person name="Milhes M."/>
            <person name="Lampietro C."/>
            <person name="Lopez Roques C."/>
            <person name="Donnadieu C."/>
            <person name="Braasch I."/>
            <person name="Desvignes T."/>
            <person name="Postlethwait J."/>
            <person name="Bobe J."/>
            <person name="Wedekind C."/>
            <person name="Guiguen Y."/>
        </authorList>
    </citation>
    <scope>NUCLEOTIDE SEQUENCE [LARGE SCALE GENOMIC DNA]</scope>
    <source>
        <strain evidence="2">Cs_M1</strain>
        <tissue evidence="2">Blood</tissue>
    </source>
</reference>
<feature type="compositionally biased region" description="Basic and acidic residues" evidence="1">
    <location>
        <begin position="13"/>
        <end position="29"/>
    </location>
</feature>
<sequence length="70" mass="7711">MALETLLGSCHHKNGDPRGRLEMDGHEVKPSQCSELPQKPKPSSTQSFTLFLSAVPYFDQLSNGPNHSCK</sequence>
<keyword evidence="3" id="KW-1185">Reference proteome</keyword>
<feature type="region of interest" description="Disordered" evidence="1">
    <location>
        <begin position="1"/>
        <end position="45"/>
    </location>
</feature>
<dbReference type="EMBL" id="JAGTTL010000019">
    <property type="protein sequence ID" value="KAK6308221.1"/>
    <property type="molecule type" value="Genomic_DNA"/>
</dbReference>
<organism evidence="2 3">
    <name type="scientific">Coregonus suidteri</name>
    <dbReference type="NCBI Taxonomy" id="861788"/>
    <lineage>
        <taxon>Eukaryota</taxon>
        <taxon>Metazoa</taxon>
        <taxon>Chordata</taxon>
        <taxon>Craniata</taxon>
        <taxon>Vertebrata</taxon>
        <taxon>Euteleostomi</taxon>
        <taxon>Actinopterygii</taxon>
        <taxon>Neopterygii</taxon>
        <taxon>Teleostei</taxon>
        <taxon>Protacanthopterygii</taxon>
        <taxon>Salmoniformes</taxon>
        <taxon>Salmonidae</taxon>
        <taxon>Coregoninae</taxon>
        <taxon>Coregonus</taxon>
    </lineage>
</organism>
<gene>
    <name evidence="2" type="ORF">J4Q44_G00214920</name>
</gene>
<accession>A0AAN8LU20</accession>
<proteinExistence type="predicted"/>
<feature type="compositionally biased region" description="Polar residues" evidence="1">
    <location>
        <begin position="31"/>
        <end position="45"/>
    </location>
</feature>
<dbReference type="Proteomes" id="UP001356427">
    <property type="component" value="Unassembled WGS sequence"/>
</dbReference>
<evidence type="ECO:0000256" key="1">
    <source>
        <dbReference type="SAM" id="MobiDB-lite"/>
    </source>
</evidence>
<name>A0AAN8LU20_9TELE</name>
<dbReference type="AlphaFoldDB" id="A0AAN8LU20"/>
<evidence type="ECO:0000313" key="3">
    <source>
        <dbReference type="Proteomes" id="UP001356427"/>
    </source>
</evidence>
<protein>
    <submittedName>
        <fullName evidence="2">Uncharacterized protein</fullName>
    </submittedName>
</protein>